<keyword evidence="2" id="KW-1185">Reference proteome</keyword>
<organism evidence="1 2">
    <name type="scientific">Dyadobacter soli</name>
    <dbReference type="NCBI Taxonomy" id="659014"/>
    <lineage>
        <taxon>Bacteria</taxon>
        <taxon>Pseudomonadati</taxon>
        <taxon>Bacteroidota</taxon>
        <taxon>Cytophagia</taxon>
        <taxon>Cytophagales</taxon>
        <taxon>Spirosomataceae</taxon>
        <taxon>Dyadobacter</taxon>
    </lineage>
</organism>
<name>A0A1G7VG47_9BACT</name>
<dbReference type="PANTHER" id="PTHR12526:SF630">
    <property type="entry name" value="GLYCOSYLTRANSFERASE"/>
    <property type="match status" value="1"/>
</dbReference>
<keyword evidence="1" id="KW-0808">Transferase</keyword>
<evidence type="ECO:0000313" key="2">
    <source>
        <dbReference type="Proteomes" id="UP000198748"/>
    </source>
</evidence>
<sequence>MTINLQKDLLCFSHLRSDFVFQRPQHLMTRFAEIAHVYFLEEPIFDCPGQPFLQMEEKQENLWICVPHLPRGSSPEATVTMIGEILESFFEKRDCGNFIFWYYTPMALPFSETFKPAMTVYDCMDELSGFKFAPEGIRQNERQLLERADVVFTGGTSLYEAKKSSHNNIHPFPSSIDKAHFGTARGGQAEPQDQAAITGIKLGFYGVLDERLDQELIRDIATRRPDWHIVLIGPVVKIDPAELPQADNIHYMGPRSYQLLPAYLSGWDVALIPFLLNESTRFISPTKTPEYLAAGKPVVSSPIRDVVYPYEEIGLFSIANDADTFITAIEKELTHAADPHWMHAVDEFLSDKSWEHTFSAMVKLMMKVQKPERPVVPVTKLKNAS</sequence>
<reference evidence="2" key="1">
    <citation type="submission" date="2016-10" db="EMBL/GenBank/DDBJ databases">
        <authorList>
            <person name="Varghese N."/>
            <person name="Submissions S."/>
        </authorList>
    </citation>
    <scope>NUCLEOTIDE SEQUENCE [LARGE SCALE GENOMIC DNA]</scope>
    <source>
        <strain evidence="2">DSM 25329</strain>
    </source>
</reference>
<dbReference type="Gene3D" id="3.40.50.2000">
    <property type="entry name" value="Glycogen Phosphorylase B"/>
    <property type="match status" value="1"/>
</dbReference>
<dbReference type="AlphaFoldDB" id="A0A1G7VG47"/>
<evidence type="ECO:0000313" key="1">
    <source>
        <dbReference type="EMBL" id="SDG58713.1"/>
    </source>
</evidence>
<dbReference type="STRING" id="659014.SAMN04487996_12068"/>
<dbReference type="GO" id="GO:0016740">
    <property type="term" value="F:transferase activity"/>
    <property type="evidence" value="ECO:0007669"/>
    <property type="project" value="UniProtKB-KW"/>
</dbReference>
<dbReference type="Pfam" id="PF13692">
    <property type="entry name" value="Glyco_trans_1_4"/>
    <property type="match status" value="1"/>
</dbReference>
<dbReference type="CDD" id="cd04950">
    <property type="entry name" value="GT4_TuaH-like"/>
    <property type="match status" value="1"/>
</dbReference>
<proteinExistence type="predicted"/>
<gene>
    <name evidence="1" type="ORF">SAMN04487996_12068</name>
</gene>
<dbReference type="Proteomes" id="UP000198748">
    <property type="component" value="Unassembled WGS sequence"/>
</dbReference>
<dbReference type="PANTHER" id="PTHR12526">
    <property type="entry name" value="GLYCOSYLTRANSFERASE"/>
    <property type="match status" value="1"/>
</dbReference>
<dbReference type="SUPFAM" id="SSF53756">
    <property type="entry name" value="UDP-Glycosyltransferase/glycogen phosphorylase"/>
    <property type="match status" value="1"/>
</dbReference>
<dbReference type="OrthoDB" id="9816564at2"/>
<protein>
    <submittedName>
        <fullName evidence="1">Glycosyl transferases group 1</fullName>
    </submittedName>
</protein>
<dbReference type="EMBL" id="FNAN01000020">
    <property type="protein sequence ID" value="SDG58713.1"/>
    <property type="molecule type" value="Genomic_DNA"/>
</dbReference>
<accession>A0A1G7VG47</accession>